<keyword evidence="1" id="KW-0472">Membrane</keyword>
<feature type="domain" description="CwlT-like lysozyme" evidence="3">
    <location>
        <begin position="75"/>
        <end position="226"/>
    </location>
</feature>
<evidence type="ECO:0000313" key="4">
    <source>
        <dbReference type="EMBL" id="MFD1926484.1"/>
    </source>
</evidence>
<proteinExistence type="predicted"/>
<dbReference type="SUPFAM" id="SSF51261">
    <property type="entry name" value="Duplicated hybrid motif"/>
    <property type="match status" value="1"/>
</dbReference>
<feature type="transmembrane region" description="Helical" evidence="1">
    <location>
        <begin position="32"/>
        <end position="55"/>
    </location>
</feature>
<evidence type="ECO:0000259" key="3">
    <source>
        <dbReference type="Pfam" id="PF13702"/>
    </source>
</evidence>
<dbReference type="Pfam" id="PF01551">
    <property type="entry name" value="Peptidase_M23"/>
    <property type="match status" value="1"/>
</dbReference>
<dbReference type="Gene3D" id="1.10.530.10">
    <property type="match status" value="1"/>
</dbReference>
<dbReference type="RefSeq" id="WP_381535112.1">
    <property type="nucleotide sequence ID" value="NZ_JBHUGI010000001.1"/>
</dbReference>
<name>A0ABW4SAS4_9BACL</name>
<dbReference type="InterPro" id="IPR050570">
    <property type="entry name" value="Cell_wall_metabolism_enzyme"/>
</dbReference>
<dbReference type="InterPro" id="IPR047194">
    <property type="entry name" value="CwlT-like_lysozyme"/>
</dbReference>
<evidence type="ECO:0000259" key="2">
    <source>
        <dbReference type="Pfam" id="PF01551"/>
    </source>
</evidence>
<feature type="domain" description="M23ase beta-sheet core" evidence="2">
    <location>
        <begin position="268"/>
        <end position="356"/>
    </location>
</feature>
<dbReference type="InterPro" id="IPR016047">
    <property type="entry name" value="M23ase_b-sheet_dom"/>
</dbReference>
<dbReference type="CDD" id="cd12797">
    <property type="entry name" value="M23_peptidase"/>
    <property type="match status" value="1"/>
</dbReference>
<dbReference type="InterPro" id="IPR011055">
    <property type="entry name" value="Dup_hybrid_motif"/>
</dbReference>
<dbReference type="PANTHER" id="PTHR21666">
    <property type="entry name" value="PEPTIDASE-RELATED"/>
    <property type="match status" value="1"/>
</dbReference>
<organism evidence="4 5">
    <name type="scientific">Sporosarcina siberiensis</name>
    <dbReference type="NCBI Taxonomy" id="1365606"/>
    <lineage>
        <taxon>Bacteria</taxon>
        <taxon>Bacillati</taxon>
        <taxon>Bacillota</taxon>
        <taxon>Bacilli</taxon>
        <taxon>Bacillales</taxon>
        <taxon>Caryophanaceae</taxon>
        <taxon>Sporosarcina</taxon>
    </lineage>
</organism>
<evidence type="ECO:0000313" key="5">
    <source>
        <dbReference type="Proteomes" id="UP001597218"/>
    </source>
</evidence>
<dbReference type="Proteomes" id="UP001597218">
    <property type="component" value="Unassembled WGS sequence"/>
</dbReference>
<dbReference type="EMBL" id="JBHUGI010000001">
    <property type="protein sequence ID" value="MFD1926484.1"/>
    <property type="molecule type" value="Genomic_DNA"/>
</dbReference>
<accession>A0ABW4SAS4</accession>
<keyword evidence="1" id="KW-1133">Transmembrane helix</keyword>
<dbReference type="Pfam" id="PF13702">
    <property type="entry name" value="Lysozyme_like"/>
    <property type="match status" value="1"/>
</dbReference>
<dbReference type="CDD" id="cd16891">
    <property type="entry name" value="CwlT-like"/>
    <property type="match status" value="1"/>
</dbReference>
<keyword evidence="1" id="KW-0812">Transmembrane</keyword>
<dbReference type="Gene3D" id="2.70.70.10">
    <property type="entry name" value="Glucose Permease (Domain IIA)"/>
    <property type="match status" value="1"/>
</dbReference>
<reference evidence="5" key="1">
    <citation type="journal article" date="2019" name="Int. J. Syst. Evol. Microbiol.">
        <title>The Global Catalogue of Microorganisms (GCM) 10K type strain sequencing project: providing services to taxonomists for standard genome sequencing and annotation.</title>
        <authorList>
            <consortium name="The Broad Institute Genomics Platform"/>
            <consortium name="The Broad Institute Genome Sequencing Center for Infectious Disease"/>
            <person name="Wu L."/>
            <person name="Ma J."/>
        </authorList>
    </citation>
    <scope>NUCLEOTIDE SEQUENCE [LARGE SCALE GENOMIC DNA]</scope>
    <source>
        <strain evidence="5">CGMCC 4.7177</strain>
    </source>
</reference>
<evidence type="ECO:0000256" key="1">
    <source>
        <dbReference type="SAM" id="Phobius"/>
    </source>
</evidence>
<protein>
    <submittedName>
        <fullName evidence="4">Lysozyme family protein</fullName>
    </submittedName>
</protein>
<gene>
    <name evidence="4" type="ORF">ACFSFY_00155</name>
</gene>
<comment type="caution">
    <text evidence="4">The sequence shown here is derived from an EMBL/GenBank/DDBJ whole genome shotgun (WGS) entry which is preliminary data.</text>
</comment>
<keyword evidence="5" id="KW-1185">Reference proteome</keyword>
<dbReference type="InterPro" id="IPR023346">
    <property type="entry name" value="Lysozyme-like_dom_sf"/>
</dbReference>
<dbReference type="PANTHER" id="PTHR21666:SF270">
    <property type="entry name" value="MUREIN HYDROLASE ACTIVATOR ENVC"/>
    <property type="match status" value="1"/>
</dbReference>
<sequence length="370" mass="39720">MTNSSVVKNTAKKVATRMVLKKMNLATIKIQLIILAVILGLLLMTVIITGLVSIISGGEEDSPSVIGAGQAVVSAEVAQYRNAVFTELSVHGLSEYTELVLALMMQESGGKGNDPMQASESYCGEIGCITDPQLSIEKGVLHFKNVLESANKDVKLTLQSYNFGGGFIDYVLKNGGAYTKELTISFSQMMYEKLKQTGIYKCHRPEAIEHNACYGDIAYVDAVLKYLPSAVESSGVLAGGINSPLSIGLLKTSSFGWRLHPIEKVPKLHAGIDLNCNLSNSIHAAKDGTVVKSEFHGSLGNYIKIQHSPTDFTTYGHMSRLDVSVGKSVVSGQQIGMCGSTGGSTNPHLHFEIHTQLWGGYIDPASYLGL</sequence>
<dbReference type="SUPFAM" id="SSF53955">
    <property type="entry name" value="Lysozyme-like"/>
    <property type="match status" value="1"/>
</dbReference>